<reference evidence="4" key="2">
    <citation type="submission" date="2023-07" db="EMBL/GenBank/DDBJ databases">
        <title>Description of Mycobacterium gordonae subsp. intergordonae subsp.nov. and Mycobacterium gordonae subsp. gordonae subsp. nov.</title>
        <authorList>
            <person name="Huang H."/>
        </authorList>
    </citation>
    <scope>NUCLEOTIDE SEQUENCE [LARGE SCALE GENOMIC DNA]</scope>
    <source>
        <strain evidence="4">24</strain>
    </source>
</reference>
<evidence type="ECO:0000313" key="3">
    <source>
        <dbReference type="EMBL" id="QLL05332.1"/>
    </source>
</evidence>
<reference evidence="4" key="1">
    <citation type="submission" date="2020-07" db="EMBL/GenBank/DDBJ databases">
        <title>Description of Mycobacterium gordonae subsp. intergordonae subsp.nov. and Mycobacterium gordonae subsp. gordonae subsp. nov.</title>
        <authorList>
            <person name="Yu X."/>
        </authorList>
    </citation>
    <scope>NUCLEOTIDE SEQUENCE [LARGE SCALE GENOMIC DNA]</scope>
    <source>
        <strain evidence="4">24</strain>
    </source>
</reference>
<keyword evidence="2" id="KW-1133">Transmembrane helix</keyword>
<feature type="transmembrane region" description="Helical" evidence="2">
    <location>
        <begin position="106"/>
        <end position="126"/>
    </location>
</feature>
<evidence type="ECO:0000256" key="1">
    <source>
        <dbReference type="SAM" id="MobiDB-lite"/>
    </source>
</evidence>
<gene>
    <name evidence="3" type="ORF">H0P51_15740</name>
</gene>
<keyword evidence="2" id="KW-0472">Membrane</keyword>
<name>A0A7D6HR50_9MYCO</name>
<dbReference type="Proteomes" id="UP000510682">
    <property type="component" value="Chromosome"/>
</dbReference>
<feature type="region of interest" description="Disordered" evidence="1">
    <location>
        <begin position="134"/>
        <end position="165"/>
    </location>
</feature>
<evidence type="ECO:0000256" key="2">
    <source>
        <dbReference type="SAM" id="Phobius"/>
    </source>
</evidence>
<proteinExistence type="predicted"/>
<keyword evidence="4" id="KW-1185">Reference proteome</keyword>
<dbReference type="AlphaFoldDB" id="A0A7D6HR50"/>
<keyword evidence="2" id="KW-0812">Transmembrane</keyword>
<feature type="compositionally biased region" description="Polar residues" evidence="1">
    <location>
        <begin position="154"/>
        <end position="165"/>
    </location>
</feature>
<protein>
    <submittedName>
        <fullName evidence="3">Uncharacterized protein</fullName>
    </submittedName>
</protein>
<organism evidence="3 4">
    <name type="scientific">Mycobacterium vicinigordonae</name>
    <dbReference type="NCBI Taxonomy" id="1719132"/>
    <lineage>
        <taxon>Bacteria</taxon>
        <taxon>Bacillati</taxon>
        <taxon>Actinomycetota</taxon>
        <taxon>Actinomycetes</taxon>
        <taxon>Mycobacteriales</taxon>
        <taxon>Mycobacteriaceae</taxon>
        <taxon>Mycobacterium</taxon>
    </lineage>
</organism>
<dbReference type="RefSeq" id="WP_180913742.1">
    <property type="nucleotide sequence ID" value="NZ_CP059165.1"/>
</dbReference>
<accession>A0A7D6HR50</accession>
<evidence type="ECO:0000313" key="4">
    <source>
        <dbReference type="Proteomes" id="UP000510682"/>
    </source>
</evidence>
<dbReference type="EMBL" id="CP059165">
    <property type="protein sequence ID" value="QLL05332.1"/>
    <property type="molecule type" value="Genomic_DNA"/>
</dbReference>
<dbReference type="KEGG" id="mgor:H0P51_15740"/>
<sequence length="165" mass="17629">MTQSFRFTDSQIRLGAGLGLAHVVGALIAHWNVPTTLEEPLGLRADPWFRRETGTVNAGFAYGLIRVLRGHQAATFLKTTALSGALMAATRTIATLRGKRRGPLSALVILSDLILSIGGFVLAHQFEHNEGPGFQPLQPRISYATTGEAPGQPAASQSTKKAAER</sequence>